<evidence type="ECO:0000256" key="6">
    <source>
        <dbReference type="SAM" id="MobiDB-lite"/>
    </source>
</evidence>
<dbReference type="EMBL" id="LFMY01000002">
    <property type="protein sequence ID" value="OKL62890.1"/>
    <property type="molecule type" value="Genomic_DNA"/>
</dbReference>
<evidence type="ECO:0000259" key="7">
    <source>
        <dbReference type="Pfam" id="PF07970"/>
    </source>
</evidence>
<feature type="compositionally biased region" description="Basic and acidic residues" evidence="6">
    <location>
        <begin position="7"/>
        <end position="19"/>
    </location>
</feature>
<dbReference type="InterPro" id="IPR045888">
    <property type="entry name" value="Erv"/>
</dbReference>
<dbReference type="GO" id="GO:0006890">
    <property type="term" value="P:retrograde vesicle-mediated transport, Golgi to endoplasmic reticulum"/>
    <property type="evidence" value="ECO:0007669"/>
    <property type="project" value="TreeGrafter"/>
</dbReference>
<comment type="function">
    <text evidence="5">Plays a role in transport between endoplasmic reticulum and Golgi.</text>
</comment>
<dbReference type="Pfam" id="PF07970">
    <property type="entry name" value="COPIIcoated_ERV"/>
    <property type="match status" value="1"/>
</dbReference>
<feature type="domain" description="Endoplasmic reticulum vesicle transporter C-terminal" evidence="7">
    <location>
        <begin position="186"/>
        <end position="363"/>
    </location>
</feature>
<comment type="caution">
    <text evidence="9">The sequence shown here is derived from an EMBL/GenBank/DDBJ whole genome shotgun (WGS) entry which is preliminary data.</text>
</comment>
<evidence type="ECO:0000256" key="4">
    <source>
        <dbReference type="ARBA" id="ARBA00023136"/>
    </source>
</evidence>
<dbReference type="GeneID" id="31001495"/>
<evidence type="ECO:0000313" key="10">
    <source>
        <dbReference type="Proteomes" id="UP000214365"/>
    </source>
</evidence>
<gene>
    <name evidence="9" type="ORF">UA08_01740</name>
</gene>
<comment type="similarity">
    <text evidence="5">Belongs to the ERGIC family.</text>
</comment>
<evidence type="ECO:0000313" key="9">
    <source>
        <dbReference type="EMBL" id="OKL62890.1"/>
    </source>
</evidence>
<keyword evidence="2" id="KW-0812">Transmembrane</keyword>
<dbReference type="STRING" id="1441469.A0A1Q5QAE1"/>
<keyword evidence="5" id="KW-0813">Transport</keyword>
<proteinExistence type="inferred from homology"/>
<keyword evidence="5" id="KW-0931">ER-Golgi transport</keyword>
<dbReference type="GO" id="GO:0033116">
    <property type="term" value="C:endoplasmic reticulum-Golgi intermediate compartment membrane"/>
    <property type="evidence" value="ECO:0007669"/>
    <property type="project" value="UniProtKB-SubCell"/>
</dbReference>
<keyword evidence="5" id="KW-0333">Golgi apparatus</keyword>
<keyword evidence="4" id="KW-0472">Membrane</keyword>
<keyword evidence="3" id="KW-1133">Transmembrane helix</keyword>
<protein>
    <recommendedName>
        <fullName evidence="5">Endoplasmic reticulum-Golgi intermediate compartment protein</fullName>
    </recommendedName>
</protein>
<dbReference type="Pfam" id="PF13850">
    <property type="entry name" value="ERGIC_N"/>
    <property type="match status" value="1"/>
</dbReference>
<evidence type="ECO:0000256" key="2">
    <source>
        <dbReference type="ARBA" id="ARBA00022692"/>
    </source>
</evidence>
<keyword evidence="5" id="KW-0256">Endoplasmic reticulum</keyword>
<feature type="compositionally biased region" description="Basic residues" evidence="6">
    <location>
        <begin position="166"/>
        <end position="179"/>
    </location>
</feature>
<keyword evidence="10" id="KW-1185">Reference proteome</keyword>
<dbReference type="InterPro" id="IPR039542">
    <property type="entry name" value="Erv_N"/>
</dbReference>
<feature type="region of interest" description="Disordered" evidence="6">
    <location>
        <begin position="1"/>
        <end position="20"/>
    </location>
</feature>
<dbReference type="OrthoDB" id="5541786at2759"/>
<dbReference type="InterPro" id="IPR012936">
    <property type="entry name" value="Erv_C"/>
</dbReference>
<dbReference type="GO" id="GO:0006888">
    <property type="term" value="P:endoplasmic reticulum to Golgi vesicle-mediated transport"/>
    <property type="evidence" value="ECO:0007669"/>
    <property type="project" value="UniProtKB-UniRule"/>
</dbReference>
<accession>A0A1Q5QAE1</accession>
<dbReference type="GO" id="GO:0000139">
    <property type="term" value="C:Golgi membrane"/>
    <property type="evidence" value="ECO:0007669"/>
    <property type="project" value="UniProtKB-SubCell"/>
</dbReference>
<dbReference type="Proteomes" id="UP000214365">
    <property type="component" value="Unassembled WGS sequence"/>
</dbReference>
<reference evidence="9 10" key="1">
    <citation type="submission" date="2015-06" db="EMBL/GenBank/DDBJ databases">
        <title>Talaromyces atroroseus IBT 11181 draft genome.</title>
        <authorList>
            <person name="Rasmussen K.B."/>
            <person name="Rasmussen S."/>
            <person name="Petersen B."/>
            <person name="Sicheritz-Ponten T."/>
            <person name="Mortensen U.H."/>
            <person name="Thrane U."/>
        </authorList>
    </citation>
    <scope>NUCLEOTIDE SEQUENCE [LARGE SCALE GENOMIC DNA]</scope>
    <source>
        <strain evidence="9 10">IBT 11181</strain>
    </source>
</reference>
<dbReference type="PANTHER" id="PTHR10984">
    <property type="entry name" value="ENDOPLASMIC RETICULUM-GOLGI INTERMEDIATE COMPARTMENT PROTEIN"/>
    <property type="match status" value="1"/>
</dbReference>
<evidence type="ECO:0000256" key="1">
    <source>
        <dbReference type="ARBA" id="ARBA00004370"/>
    </source>
</evidence>
<feature type="domain" description="Endoplasmic reticulum vesicle transporter N-terminal" evidence="8">
    <location>
        <begin position="24"/>
        <end position="112"/>
    </location>
</feature>
<comment type="subcellular location">
    <subcellularLocation>
        <location evidence="5">Endoplasmic reticulum membrane</location>
        <topology evidence="5">Multi-pass membrane protein</topology>
    </subcellularLocation>
    <subcellularLocation>
        <location evidence="5">Endoplasmic reticulum-Golgi intermediate compartment membrane</location>
        <topology evidence="5">Multi-pass membrane protein</topology>
    </subcellularLocation>
    <subcellularLocation>
        <location evidence="5">Golgi apparatus membrane</location>
        <topology evidence="5">Multi-pass membrane protein</topology>
    </subcellularLocation>
    <subcellularLocation>
        <location evidence="1">Membrane</location>
    </subcellularLocation>
</comment>
<dbReference type="RefSeq" id="XP_020123011.1">
    <property type="nucleotide sequence ID" value="XM_020261438.1"/>
</dbReference>
<evidence type="ECO:0000256" key="5">
    <source>
        <dbReference type="RuleBase" id="RU369013"/>
    </source>
</evidence>
<evidence type="ECO:0000256" key="3">
    <source>
        <dbReference type="ARBA" id="ARBA00022989"/>
    </source>
</evidence>
<dbReference type="AlphaFoldDB" id="A0A1Q5QAE1"/>
<evidence type="ECO:0000259" key="8">
    <source>
        <dbReference type="Pfam" id="PF13850"/>
    </source>
</evidence>
<dbReference type="PANTHER" id="PTHR10984:SF81">
    <property type="entry name" value="ER-DERIVED VESICLES PROTEIN ERV41"/>
    <property type="match status" value="1"/>
</dbReference>
<dbReference type="GO" id="GO:0005789">
    <property type="term" value="C:endoplasmic reticulum membrane"/>
    <property type="evidence" value="ECO:0007669"/>
    <property type="project" value="UniProtKB-SubCell"/>
</dbReference>
<organism evidence="9 10">
    <name type="scientific">Talaromyces atroroseus</name>
    <dbReference type="NCBI Taxonomy" id="1441469"/>
    <lineage>
        <taxon>Eukaryota</taxon>
        <taxon>Fungi</taxon>
        <taxon>Dikarya</taxon>
        <taxon>Ascomycota</taxon>
        <taxon>Pezizomycotina</taxon>
        <taxon>Eurotiomycetes</taxon>
        <taxon>Eurotiomycetidae</taxon>
        <taxon>Eurotiales</taxon>
        <taxon>Trichocomaceae</taxon>
        <taxon>Talaromyces</taxon>
        <taxon>Talaromyces sect. Trachyspermi</taxon>
    </lineage>
</organism>
<dbReference type="GO" id="GO:0030134">
    <property type="term" value="C:COPII-coated ER to Golgi transport vesicle"/>
    <property type="evidence" value="ECO:0007669"/>
    <property type="project" value="TreeGrafter"/>
</dbReference>
<feature type="region of interest" description="Disordered" evidence="6">
    <location>
        <begin position="166"/>
        <end position="188"/>
    </location>
</feature>
<name>A0A1Q5QAE1_TALAT</name>
<sequence length="400" mass="45558">MNGYSDHSLDEDAFGEKRGGGSGLKTFDAFPKTKPSYTTASRRGGQWTVFIFAICTFLSIAELLKWYRGTEIQHFSVEKGISRELQMNIDMVVKMPCNDVRVNVQDASGDHIMAGLLLMKDNTNWELWNEKLNQISSGVHEYQTLNAEATRRLLDQEEDVHARHVLQHTRRNRRRKFPKSPKLSSKQPIDSCRIYGSLEGNKVHGDFHITARGHGYSDVGQHLDHSVFNFTHMITELSFGPHYPSLLNPLDKTIADTESHYYKYQYFLNVVPTIYSRGNGAVEKYTKNPAIAYSKSRNTIFTNQYSATSHSFPLPEDPFYTPGIFFKYNIEPILLFVSEERGSFLALLVRLVNVVSGVIVTGGWLYQLSSWAAEVLRRRRRGGYSQGVLNGRTHSAEDEE</sequence>